<dbReference type="Pfam" id="PF08772">
    <property type="entry name" value="Zn_ribbon_NOB1"/>
    <property type="match status" value="1"/>
</dbReference>
<dbReference type="PIRSF" id="PIRSF037125">
    <property type="entry name" value="D-site_20S_pre-rRNA_nuclease"/>
    <property type="match status" value="1"/>
</dbReference>
<dbReference type="EMBL" id="JANAWD010000201">
    <property type="protein sequence ID" value="KAJ3484121.1"/>
    <property type="molecule type" value="Genomic_DNA"/>
</dbReference>
<protein>
    <recommendedName>
        <fullName evidence="7">20S-pre-rRNA D-site endonuclease NOB1</fullName>
    </recommendedName>
</protein>
<dbReference type="GO" id="GO:0004521">
    <property type="term" value="F:RNA endonuclease activity"/>
    <property type="evidence" value="ECO:0007669"/>
    <property type="project" value="UniProtKB-UniRule"/>
</dbReference>
<dbReference type="InterPro" id="IPR039907">
    <property type="entry name" value="NOB1"/>
</dbReference>
<dbReference type="AlphaFoldDB" id="A0AAD5YIM9"/>
<feature type="compositionally biased region" description="Basic and acidic residues" evidence="9">
    <location>
        <begin position="156"/>
        <end position="183"/>
    </location>
</feature>
<proteinExistence type="inferred from homology"/>
<dbReference type="SUPFAM" id="SSF144206">
    <property type="entry name" value="NOB1 zinc finger-like"/>
    <property type="match status" value="1"/>
</dbReference>
<feature type="domain" description="Nin one binding (NOB1) Zn-ribbon-like" evidence="10">
    <location>
        <begin position="283"/>
        <end position="360"/>
    </location>
</feature>
<evidence type="ECO:0000256" key="1">
    <source>
        <dbReference type="ARBA" id="ARBA00005858"/>
    </source>
</evidence>
<feature type="compositionally biased region" description="Basic and acidic residues" evidence="9">
    <location>
        <begin position="111"/>
        <end position="120"/>
    </location>
</feature>
<evidence type="ECO:0000256" key="6">
    <source>
        <dbReference type="ARBA" id="ARBA00023242"/>
    </source>
</evidence>
<comment type="caution">
    <text evidence="12">The sequence shown here is derived from an EMBL/GenBank/DDBJ whole genome shotgun (WGS) entry which is preliminary data.</text>
</comment>
<dbReference type="InterPro" id="IPR033411">
    <property type="entry name" value="Ribonuclease_PIN"/>
</dbReference>
<feature type="region of interest" description="Disordered" evidence="9">
    <location>
        <begin position="96"/>
        <end position="227"/>
    </location>
</feature>
<evidence type="ECO:0000259" key="11">
    <source>
        <dbReference type="Pfam" id="PF17146"/>
    </source>
</evidence>
<organism evidence="12 13">
    <name type="scientific">Meripilus lineatus</name>
    <dbReference type="NCBI Taxonomy" id="2056292"/>
    <lineage>
        <taxon>Eukaryota</taxon>
        <taxon>Fungi</taxon>
        <taxon>Dikarya</taxon>
        <taxon>Basidiomycota</taxon>
        <taxon>Agaricomycotina</taxon>
        <taxon>Agaricomycetes</taxon>
        <taxon>Polyporales</taxon>
        <taxon>Meripilaceae</taxon>
        <taxon>Meripilus</taxon>
    </lineage>
</organism>
<dbReference type="GO" id="GO:0030490">
    <property type="term" value="P:maturation of SSU-rRNA"/>
    <property type="evidence" value="ECO:0007669"/>
    <property type="project" value="TreeGrafter"/>
</dbReference>
<dbReference type="Proteomes" id="UP001212997">
    <property type="component" value="Unassembled WGS sequence"/>
</dbReference>
<dbReference type="GO" id="GO:0046872">
    <property type="term" value="F:metal ion binding"/>
    <property type="evidence" value="ECO:0007669"/>
    <property type="project" value="UniProtKB-UniRule"/>
</dbReference>
<feature type="binding site" evidence="8">
    <location>
        <position position="293"/>
    </location>
    <ligand>
        <name>Zn(2+)</name>
        <dbReference type="ChEBI" id="CHEBI:29105"/>
    </ligand>
</feature>
<dbReference type="InterPro" id="IPR014881">
    <property type="entry name" value="NOB1_Zn-bd"/>
</dbReference>
<feature type="compositionally biased region" description="Basic and acidic residues" evidence="9">
    <location>
        <begin position="388"/>
        <end position="397"/>
    </location>
</feature>
<dbReference type="Pfam" id="PF17146">
    <property type="entry name" value="PIN_6"/>
    <property type="match status" value="1"/>
</dbReference>
<dbReference type="CDD" id="cd09876">
    <property type="entry name" value="PIN_Nob1-like"/>
    <property type="match status" value="1"/>
</dbReference>
<gene>
    <name evidence="12" type="ORF">NLI96_g5864</name>
</gene>
<dbReference type="GO" id="GO:0030688">
    <property type="term" value="C:preribosome, small subunit precursor"/>
    <property type="evidence" value="ECO:0007669"/>
    <property type="project" value="TreeGrafter"/>
</dbReference>
<evidence type="ECO:0000256" key="4">
    <source>
        <dbReference type="ARBA" id="ARBA00022801"/>
    </source>
</evidence>
<dbReference type="GO" id="GO:0005730">
    <property type="term" value="C:nucleolus"/>
    <property type="evidence" value="ECO:0007669"/>
    <property type="project" value="UniProtKB-SubCell"/>
</dbReference>
<evidence type="ECO:0000256" key="8">
    <source>
        <dbReference type="PIRSR" id="PIRSR037125-1"/>
    </source>
</evidence>
<evidence type="ECO:0000313" key="13">
    <source>
        <dbReference type="Proteomes" id="UP001212997"/>
    </source>
</evidence>
<feature type="compositionally biased region" description="Acidic residues" evidence="9">
    <location>
        <begin position="201"/>
        <end position="218"/>
    </location>
</feature>
<keyword evidence="3 7" id="KW-0479">Metal-binding</keyword>
<dbReference type="PANTHER" id="PTHR12814:SF2">
    <property type="entry name" value="RNA-BINDING PROTEIN NOB1"/>
    <property type="match status" value="1"/>
</dbReference>
<keyword evidence="2" id="KW-0540">Nuclease</keyword>
<evidence type="ECO:0000256" key="7">
    <source>
        <dbReference type="PIRNR" id="PIRNR037125"/>
    </source>
</evidence>
<feature type="binding site" evidence="8">
    <location>
        <position position="296"/>
    </location>
    <ligand>
        <name>Zn(2+)</name>
        <dbReference type="ChEBI" id="CHEBI:29105"/>
    </ligand>
</feature>
<dbReference type="Gene3D" id="3.40.50.1010">
    <property type="entry name" value="5'-nuclease"/>
    <property type="match status" value="1"/>
</dbReference>
<evidence type="ECO:0000256" key="5">
    <source>
        <dbReference type="ARBA" id="ARBA00022833"/>
    </source>
</evidence>
<dbReference type="InterPro" id="IPR036283">
    <property type="entry name" value="NOB1_Zf-like_sf"/>
</dbReference>
<comment type="subcellular location">
    <subcellularLocation>
        <location evidence="7">Nucleus</location>
        <location evidence="7">Nucleolus</location>
    </subcellularLocation>
</comment>
<dbReference type="InterPro" id="IPR017117">
    <property type="entry name" value="Nob1_euk"/>
</dbReference>
<evidence type="ECO:0000256" key="3">
    <source>
        <dbReference type="ARBA" id="ARBA00022723"/>
    </source>
</evidence>
<feature type="region of interest" description="Disordered" evidence="9">
    <location>
        <begin position="427"/>
        <end position="462"/>
    </location>
</feature>
<feature type="binding site" evidence="8">
    <location>
        <position position="311"/>
    </location>
    <ligand>
        <name>Zn(2+)</name>
        <dbReference type="ChEBI" id="CHEBI:29105"/>
    </ligand>
</feature>
<keyword evidence="4" id="KW-0378">Hydrolase</keyword>
<reference evidence="12" key="1">
    <citation type="submission" date="2022-07" db="EMBL/GenBank/DDBJ databases">
        <title>Genome Sequence of Physisporinus lineatus.</title>
        <authorList>
            <person name="Buettner E."/>
        </authorList>
    </citation>
    <scope>NUCLEOTIDE SEQUENCE</scope>
    <source>
        <strain evidence="12">VT162</strain>
    </source>
</reference>
<comment type="similarity">
    <text evidence="1 7">Belongs to the NOB1 family.</text>
</comment>
<dbReference type="GO" id="GO:0016787">
    <property type="term" value="F:hydrolase activity"/>
    <property type="evidence" value="ECO:0007669"/>
    <property type="project" value="UniProtKB-KW"/>
</dbReference>
<keyword evidence="5 7" id="KW-0862">Zinc</keyword>
<name>A0AAD5YIM9_9APHY</name>
<sequence>MSTSNITKPSCKSLVLDAGPLLSLSPLRGLAENYYTVPQVLNELKDKNAREHFEKLGFSAGVRIQVDSPDPVSLAHDICVLALTYKLDTKEKEIAAHAEKASTEGASSSKVDTEESHESPPEGSQGSPVVIEEDPVQQESPSDVPPTDNDTEDLEEIPRKDENVTDDDKPHEKLDVEITRIQDDDTTSPQPPSSADSQSPETEDPLFDDPSDEDDGEGEWITPSNVGLHKSRALHLLPDEANKKRNKKPAKQIPVGCMTADFAMQNVLLQMNLSLVGVEGKKIERVKTWVLRCHACFKICKDASRKFCPSCGNPTLLRASVTLSSPNATSSTPTLEVHLKKNFQYKTRGTIFSIPAPKPGSAKTGSGEGMILREDQTAWMRAKKLADGKREREEKRMLKGAVSSKGEGGTVVSSWMDPDWVPEMLSVGAGGKGRTMRNRGMDGDMPMIGTGKKNPNERRRKK</sequence>
<accession>A0AAD5YIM9</accession>
<feature type="binding site" evidence="8">
    <location>
        <position position="308"/>
    </location>
    <ligand>
        <name>Zn(2+)</name>
        <dbReference type="ChEBI" id="CHEBI:29105"/>
    </ligand>
</feature>
<evidence type="ECO:0000256" key="2">
    <source>
        <dbReference type="ARBA" id="ARBA00022722"/>
    </source>
</evidence>
<keyword evidence="13" id="KW-1185">Reference proteome</keyword>
<evidence type="ECO:0000256" key="9">
    <source>
        <dbReference type="SAM" id="MobiDB-lite"/>
    </source>
</evidence>
<evidence type="ECO:0000313" key="12">
    <source>
        <dbReference type="EMBL" id="KAJ3484121.1"/>
    </source>
</evidence>
<dbReference type="Gene3D" id="6.20.210.10">
    <property type="entry name" value="Nin one binding (NOB1), Zn-ribbon-like"/>
    <property type="match status" value="1"/>
</dbReference>
<feature type="domain" description="Ribonuclease PIN" evidence="11">
    <location>
        <begin position="14"/>
        <end position="74"/>
    </location>
</feature>
<dbReference type="PANTHER" id="PTHR12814">
    <property type="entry name" value="RNA-BINDING PROTEIN NOB1"/>
    <property type="match status" value="1"/>
</dbReference>
<comment type="function">
    <text evidence="7">Required for the synthesis of 40S ribosome subunits. Has a role in processing 20S pre-rRNA into the mature 18S rRNA, where it is required for cleavage at the 3' end of the mature 18S rRNA (D-site). Accompanies the 20S pre-rRNA from the nucleus to the cytoplasm.</text>
</comment>
<evidence type="ECO:0000259" key="10">
    <source>
        <dbReference type="Pfam" id="PF08772"/>
    </source>
</evidence>
<feature type="region of interest" description="Disordered" evidence="9">
    <location>
        <begin position="388"/>
        <end position="415"/>
    </location>
</feature>
<keyword evidence="6 7" id="KW-0539">Nucleus</keyword>